<keyword evidence="2" id="KW-1185">Reference proteome</keyword>
<comment type="caution">
    <text evidence="1">The sequence shown here is derived from an EMBL/GenBank/DDBJ whole genome shotgun (WGS) entry which is preliminary data.</text>
</comment>
<dbReference type="PROSITE" id="PS51257">
    <property type="entry name" value="PROKAR_LIPOPROTEIN"/>
    <property type="match status" value="1"/>
</dbReference>
<evidence type="ECO:0000313" key="1">
    <source>
        <dbReference type="EMBL" id="GEM50897.1"/>
    </source>
</evidence>
<sequence>MVKIFFSIFFILFSCIPVIKEKENLIPKSEIGIFNSNIRTDGYYYYERTIELNDNEIANGILYYVFNKEGFFIFKSTIFNYDTIIPFERLHEQIQNDLKLDGINSKTLLNNGVYIAMDNDVMLRSFSSYHTNFTYGYKIIKGNAKLDSLGRLTIDNIVYNFKQAQISNFDSVLKRKKW</sequence>
<evidence type="ECO:0000313" key="2">
    <source>
        <dbReference type="Proteomes" id="UP000321245"/>
    </source>
</evidence>
<dbReference type="RefSeq" id="WP_019974651.1">
    <property type="nucleotide sequence ID" value="NZ_BJXC01000003.1"/>
</dbReference>
<dbReference type="AlphaFoldDB" id="A0A511NE56"/>
<accession>A0A511NE56</accession>
<evidence type="ECO:0008006" key="3">
    <source>
        <dbReference type="Google" id="ProtNLM"/>
    </source>
</evidence>
<name>A0A511NE56_9FLAO</name>
<protein>
    <recommendedName>
        <fullName evidence="3">Lipoprotein</fullName>
    </recommendedName>
</protein>
<dbReference type="STRING" id="1218108.GCA_000382425_01141"/>
<organism evidence="1 2">
    <name type="scientific">Empedobacter brevis NBRC 14943 = ATCC 43319</name>
    <dbReference type="NCBI Taxonomy" id="1218108"/>
    <lineage>
        <taxon>Bacteria</taxon>
        <taxon>Pseudomonadati</taxon>
        <taxon>Bacteroidota</taxon>
        <taxon>Flavobacteriia</taxon>
        <taxon>Flavobacteriales</taxon>
        <taxon>Weeksellaceae</taxon>
        <taxon>Empedobacter</taxon>
    </lineage>
</organism>
<dbReference type="GeneID" id="84649358"/>
<reference evidence="1 2" key="1">
    <citation type="submission" date="2019-07" db="EMBL/GenBank/DDBJ databases">
        <title>Whole genome shotgun sequence of Empedobacter brevis NBRC 14943.</title>
        <authorList>
            <person name="Hosoyama A."/>
            <person name="Uohara A."/>
            <person name="Ohji S."/>
            <person name="Ichikawa N."/>
        </authorList>
    </citation>
    <scope>NUCLEOTIDE SEQUENCE [LARGE SCALE GENOMIC DNA]</scope>
    <source>
        <strain evidence="1 2">NBRC 14943</strain>
    </source>
</reference>
<dbReference type="Proteomes" id="UP000321245">
    <property type="component" value="Unassembled WGS sequence"/>
</dbReference>
<dbReference type="EMBL" id="BJXC01000003">
    <property type="protein sequence ID" value="GEM50897.1"/>
    <property type="molecule type" value="Genomic_DNA"/>
</dbReference>
<proteinExistence type="predicted"/>
<gene>
    <name evidence="1" type="ORF">EB1_06870</name>
</gene>